<evidence type="ECO:0000313" key="2">
    <source>
        <dbReference type="Proteomes" id="UP000526125"/>
    </source>
</evidence>
<dbReference type="RefSeq" id="WP_175399111.1">
    <property type="nucleotide sequence ID" value="NZ_JABMCB010000202.1"/>
</dbReference>
<dbReference type="EMBL" id="JABMCB010000202">
    <property type="protein sequence ID" value="NUU79562.1"/>
    <property type="molecule type" value="Genomic_DNA"/>
</dbReference>
<proteinExistence type="predicted"/>
<organism evidence="1 2">
    <name type="scientific">Paenibacillus xylanilyticus</name>
    <dbReference type="NCBI Taxonomy" id="248903"/>
    <lineage>
        <taxon>Bacteria</taxon>
        <taxon>Bacillati</taxon>
        <taxon>Bacillota</taxon>
        <taxon>Bacilli</taxon>
        <taxon>Bacillales</taxon>
        <taxon>Paenibacillaceae</taxon>
        <taxon>Paenibacillus</taxon>
    </lineage>
</organism>
<comment type="caution">
    <text evidence="1">The sequence shown here is derived from an EMBL/GenBank/DDBJ whole genome shotgun (WGS) entry which is preliminary data.</text>
</comment>
<gene>
    <name evidence="1" type="ORF">HP552_30635</name>
</gene>
<reference evidence="1 2" key="1">
    <citation type="submission" date="2020-05" db="EMBL/GenBank/DDBJ databases">
        <title>Genome Sequencing of Type Strains.</title>
        <authorList>
            <person name="Lemaire J.F."/>
            <person name="Inderbitzin P."/>
            <person name="Gregorio O.A."/>
            <person name="Collins S.B."/>
            <person name="Wespe N."/>
            <person name="Knight-Connoni V."/>
        </authorList>
    </citation>
    <scope>NUCLEOTIDE SEQUENCE [LARGE SCALE GENOMIC DNA]</scope>
    <source>
        <strain evidence="1 2">LMG 21957</strain>
    </source>
</reference>
<protein>
    <submittedName>
        <fullName evidence="1">Uncharacterized protein</fullName>
    </submittedName>
</protein>
<dbReference type="Proteomes" id="UP000526125">
    <property type="component" value="Unassembled WGS sequence"/>
</dbReference>
<keyword evidence="2" id="KW-1185">Reference proteome</keyword>
<name>A0A7Y6C2S5_9BACL</name>
<dbReference type="AlphaFoldDB" id="A0A7Y6C2S5"/>
<evidence type="ECO:0000313" key="1">
    <source>
        <dbReference type="EMBL" id="NUU79562.1"/>
    </source>
</evidence>
<sequence>MTITKTGILEKAISYAPILMFDQNEPFYPDLVGISLLEKPGPSPSFNREILFPLEAVQFVIEYAIWWDYEIGHLYELEHVWVYVGHDGEVVDCEVSFHGKVLRGLLKDRVNMVDRHVCLYSQPGKHAFSPLPVVFELLPDLYSATGVKAGCDGLLVNDLFKDYYQTNELIDAGVRDYLKTKAFVPAMQFKEYILEPERFMTWDKLFEIIPQRIMSRLNELEQMNQKNGDFDA</sequence>
<accession>A0A7Y6C2S5</accession>